<evidence type="ECO:0000256" key="1">
    <source>
        <dbReference type="ARBA" id="ARBA00004167"/>
    </source>
</evidence>
<keyword evidence="3 6" id="KW-0812">Transmembrane</keyword>
<organism evidence="7">
    <name type="scientific">Eiseniibacteriota bacterium</name>
    <dbReference type="NCBI Taxonomy" id="2212470"/>
    <lineage>
        <taxon>Bacteria</taxon>
        <taxon>Candidatus Eiseniibacteriota</taxon>
    </lineage>
</organism>
<dbReference type="InterPro" id="IPR045584">
    <property type="entry name" value="Pilin-like"/>
</dbReference>
<evidence type="ECO:0000256" key="4">
    <source>
        <dbReference type="ARBA" id="ARBA00022989"/>
    </source>
</evidence>
<dbReference type="InterPro" id="IPR012902">
    <property type="entry name" value="N_methyl_site"/>
</dbReference>
<dbReference type="GO" id="GO:0016020">
    <property type="term" value="C:membrane"/>
    <property type="evidence" value="ECO:0007669"/>
    <property type="project" value="UniProtKB-SubCell"/>
</dbReference>
<dbReference type="GO" id="GO:0015627">
    <property type="term" value="C:type II protein secretion system complex"/>
    <property type="evidence" value="ECO:0007669"/>
    <property type="project" value="InterPro"/>
</dbReference>
<reference evidence="7" key="1">
    <citation type="journal article" date="2020" name="mSystems">
        <title>Genome- and Community-Level Interaction Insights into Carbon Utilization and Element Cycling Functions of Hydrothermarchaeota in Hydrothermal Sediment.</title>
        <authorList>
            <person name="Zhou Z."/>
            <person name="Liu Y."/>
            <person name="Xu W."/>
            <person name="Pan J."/>
            <person name="Luo Z.H."/>
            <person name="Li M."/>
        </authorList>
    </citation>
    <scope>NUCLEOTIDE SEQUENCE [LARGE SCALE GENOMIC DNA]</scope>
    <source>
        <strain evidence="7">SpSt-381</strain>
    </source>
</reference>
<sequence length="156" mass="16456">MKGRASAAPAEVTMRTSRGFTLVELMIVVVVIGVLAAIAIPNFISLRGRAKEAGVRSNMHVVQISMEDYSVLNDATYPTSLADALPDGRTIVDVCPWGRFPENPFTGTPSVVQFNAELSSGAPGELGVNPAQPDGYRLKGNGAQGDTLKLVLTNGQ</sequence>
<dbReference type="PANTHER" id="PTHR30093">
    <property type="entry name" value="GENERAL SECRETION PATHWAY PROTEIN G"/>
    <property type="match status" value="1"/>
</dbReference>
<evidence type="ECO:0000256" key="5">
    <source>
        <dbReference type="ARBA" id="ARBA00023136"/>
    </source>
</evidence>
<gene>
    <name evidence="7" type="ORF">ENR23_06180</name>
</gene>
<comment type="caution">
    <text evidence="7">The sequence shown here is derived from an EMBL/GenBank/DDBJ whole genome shotgun (WGS) entry which is preliminary data.</text>
</comment>
<dbReference type="Gene3D" id="3.30.700.10">
    <property type="entry name" value="Glycoprotein, Type 4 Pilin"/>
    <property type="match status" value="1"/>
</dbReference>
<dbReference type="GO" id="GO:0015628">
    <property type="term" value="P:protein secretion by the type II secretion system"/>
    <property type="evidence" value="ECO:0007669"/>
    <property type="project" value="InterPro"/>
</dbReference>
<dbReference type="Pfam" id="PF07963">
    <property type="entry name" value="N_methyl"/>
    <property type="match status" value="1"/>
</dbReference>
<protein>
    <submittedName>
        <fullName evidence="7">Type II secretion system protein</fullName>
    </submittedName>
</protein>
<dbReference type="EMBL" id="DSQF01000012">
    <property type="protein sequence ID" value="HGZ43001.1"/>
    <property type="molecule type" value="Genomic_DNA"/>
</dbReference>
<keyword evidence="4 6" id="KW-1133">Transmembrane helix</keyword>
<dbReference type="PANTHER" id="PTHR30093:SF44">
    <property type="entry name" value="TYPE II SECRETION SYSTEM CORE PROTEIN G"/>
    <property type="match status" value="1"/>
</dbReference>
<dbReference type="PRINTS" id="PR00813">
    <property type="entry name" value="BCTERIALGSPG"/>
</dbReference>
<dbReference type="SUPFAM" id="SSF54523">
    <property type="entry name" value="Pili subunits"/>
    <property type="match status" value="1"/>
</dbReference>
<dbReference type="InterPro" id="IPR000983">
    <property type="entry name" value="Bac_GSPG_pilin"/>
</dbReference>
<evidence type="ECO:0000256" key="3">
    <source>
        <dbReference type="ARBA" id="ARBA00022692"/>
    </source>
</evidence>
<comment type="subcellular location">
    <subcellularLocation>
        <location evidence="1">Membrane</location>
        <topology evidence="1">Single-pass membrane protein</topology>
    </subcellularLocation>
</comment>
<evidence type="ECO:0000256" key="2">
    <source>
        <dbReference type="ARBA" id="ARBA00022481"/>
    </source>
</evidence>
<dbReference type="PROSITE" id="PS00409">
    <property type="entry name" value="PROKAR_NTER_METHYL"/>
    <property type="match status" value="1"/>
</dbReference>
<keyword evidence="5 6" id="KW-0472">Membrane</keyword>
<dbReference type="NCBIfam" id="TIGR02532">
    <property type="entry name" value="IV_pilin_GFxxxE"/>
    <property type="match status" value="1"/>
</dbReference>
<name>A0A832I3E1_UNCEI</name>
<evidence type="ECO:0000256" key="6">
    <source>
        <dbReference type="SAM" id="Phobius"/>
    </source>
</evidence>
<dbReference type="AlphaFoldDB" id="A0A832I3E1"/>
<accession>A0A832I3E1</accession>
<keyword evidence="2" id="KW-0488">Methylation</keyword>
<feature type="transmembrane region" description="Helical" evidence="6">
    <location>
        <begin position="20"/>
        <end position="44"/>
    </location>
</feature>
<proteinExistence type="predicted"/>
<evidence type="ECO:0000313" key="7">
    <source>
        <dbReference type="EMBL" id="HGZ43001.1"/>
    </source>
</evidence>